<protein>
    <submittedName>
        <fullName evidence="2">AraC family transcriptional regulator</fullName>
    </submittedName>
</protein>
<evidence type="ECO:0000313" key="3">
    <source>
        <dbReference type="Proteomes" id="UP000605013"/>
    </source>
</evidence>
<organism evidence="2 3">
    <name type="scientific">Olleya sediminilitoris</name>
    <dbReference type="NCBI Taxonomy" id="2795739"/>
    <lineage>
        <taxon>Bacteria</taxon>
        <taxon>Pseudomonadati</taxon>
        <taxon>Bacteroidota</taxon>
        <taxon>Flavobacteriia</taxon>
        <taxon>Flavobacteriales</taxon>
        <taxon>Flavobacteriaceae</taxon>
    </lineage>
</organism>
<dbReference type="Pfam" id="PF20240">
    <property type="entry name" value="DUF6597"/>
    <property type="match status" value="1"/>
</dbReference>
<evidence type="ECO:0000259" key="1">
    <source>
        <dbReference type="PROSITE" id="PS01124"/>
    </source>
</evidence>
<comment type="caution">
    <text evidence="2">The sequence shown here is derived from an EMBL/GenBank/DDBJ whole genome shotgun (WGS) entry which is preliminary data.</text>
</comment>
<reference evidence="2 3" key="1">
    <citation type="submission" date="2020-12" db="EMBL/GenBank/DDBJ databases">
        <title>Olleya sediminilitoris sp. nov., isolated from a tidal flat.</title>
        <authorList>
            <person name="Park S."/>
            <person name="Yoon J.-H."/>
        </authorList>
    </citation>
    <scope>NUCLEOTIDE SEQUENCE [LARGE SCALE GENOMIC DNA]</scope>
    <source>
        <strain evidence="2 3">YSTF-M6</strain>
    </source>
</reference>
<dbReference type="EMBL" id="JAEMEF010000004">
    <property type="protein sequence ID" value="MBL7559345.1"/>
    <property type="molecule type" value="Genomic_DNA"/>
</dbReference>
<dbReference type="InterPro" id="IPR046532">
    <property type="entry name" value="DUF6597"/>
</dbReference>
<dbReference type="PROSITE" id="PS01124">
    <property type="entry name" value="HTH_ARAC_FAMILY_2"/>
    <property type="match status" value="1"/>
</dbReference>
<dbReference type="InterPro" id="IPR018060">
    <property type="entry name" value="HTH_AraC"/>
</dbReference>
<dbReference type="Pfam" id="PF12833">
    <property type="entry name" value="HTH_18"/>
    <property type="match status" value="1"/>
</dbReference>
<sequence>MNFRYIECSKPNQLIQNFFELNVEQSSTPLSSRIIPTAQSHILFFKSQLPLQTGVNDKIFKNKGIVVFGQSYKSYTLLAQKPYYNFGINFHPTALYKILKTDISKFTDQHINLSEVDQKLYQLLDPIFKQEFSGEELANKIEKKLLKLELYESKNTKLVDDAIHVIYKKEGRINVEEILKIFPISQKHLETQFKKTIGLTPLKFIKLFKFVSLMRKYETTNTPISQLIDYYAYYDFSHFTKDFKLFMNLKPSDYFNTKTPFLSNYLKK</sequence>
<accession>A0ABS1WJP0</accession>
<gene>
    <name evidence="2" type="ORF">JAO71_05950</name>
</gene>
<dbReference type="RefSeq" id="WP_028291273.1">
    <property type="nucleotide sequence ID" value="NZ_JAEMEF010000004.1"/>
</dbReference>
<proteinExistence type="predicted"/>
<keyword evidence="3" id="KW-1185">Reference proteome</keyword>
<feature type="domain" description="HTH araC/xylS-type" evidence="1">
    <location>
        <begin position="160"/>
        <end position="257"/>
    </location>
</feature>
<dbReference type="SMART" id="SM00342">
    <property type="entry name" value="HTH_ARAC"/>
    <property type="match status" value="1"/>
</dbReference>
<dbReference type="Gene3D" id="1.10.10.60">
    <property type="entry name" value="Homeodomain-like"/>
    <property type="match status" value="1"/>
</dbReference>
<dbReference type="Proteomes" id="UP000605013">
    <property type="component" value="Unassembled WGS sequence"/>
</dbReference>
<name>A0ABS1WJP0_9FLAO</name>
<evidence type="ECO:0000313" key="2">
    <source>
        <dbReference type="EMBL" id="MBL7559345.1"/>
    </source>
</evidence>